<accession>A0A2H6K7V2</accession>
<feature type="compositionally biased region" description="Basic and acidic residues" evidence="1">
    <location>
        <begin position="111"/>
        <end position="120"/>
    </location>
</feature>
<dbReference type="AlphaFoldDB" id="A0A2H6K7V2"/>
<dbReference type="RefSeq" id="XP_028865325.1">
    <property type="nucleotide sequence ID" value="XM_029009492.1"/>
</dbReference>
<reference evidence="2 3" key="1">
    <citation type="journal article" date="2017" name="BMC Genomics">
        <title>Whole-genome assembly of Babesia ovata and comparative genomics between closely related pathogens.</title>
        <authorList>
            <person name="Yamagishi J."/>
            <person name="Asada M."/>
            <person name="Hakimi H."/>
            <person name="Tanaka T.Q."/>
            <person name="Sugimoto C."/>
            <person name="Kawazu S."/>
        </authorList>
    </citation>
    <scope>NUCLEOTIDE SEQUENCE [LARGE SCALE GENOMIC DNA]</scope>
    <source>
        <strain evidence="2 3">Miyake</strain>
    </source>
</reference>
<name>A0A2H6K7V2_9APIC</name>
<gene>
    <name evidence="2" type="ORF">BOVATA_005750</name>
</gene>
<dbReference type="OrthoDB" id="360496at2759"/>
<evidence type="ECO:0000313" key="2">
    <source>
        <dbReference type="EMBL" id="GBE59082.1"/>
    </source>
</evidence>
<feature type="region of interest" description="Disordered" evidence="1">
    <location>
        <begin position="106"/>
        <end position="135"/>
    </location>
</feature>
<dbReference type="VEuPathDB" id="PiroplasmaDB:BOVATA_005750"/>
<evidence type="ECO:0000313" key="3">
    <source>
        <dbReference type="Proteomes" id="UP000236319"/>
    </source>
</evidence>
<protein>
    <submittedName>
        <fullName evidence="2">Xylem cysteine ase 1-like protein, putative</fullName>
    </submittedName>
</protein>
<evidence type="ECO:0000256" key="1">
    <source>
        <dbReference type="SAM" id="MobiDB-lite"/>
    </source>
</evidence>
<keyword evidence="3" id="KW-1185">Reference proteome</keyword>
<organism evidence="2 3">
    <name type="scientific">Babesia ovata</name>
    <dbReference type="NCBI Taxonomy" id="189622"/>
    <lineage>
        <taxon>Eukaryota</taxon>
        <taxon>Sar</taxon>
        <taxon>Alveolata</taxon>
        <taxon>Apicomplexa</taxon>
        <taxon>Aconoidasida</taxon>
        <taxon>Piroplasmida</taxon>
        <taxon>Babesiidae</taxon>
        <taxon>Babesia</taxon>
    </lineage>
</organism>
<sequence>MDWQMLTASASALAPLDAGIQHTSVVNLFKLSKEWANATDANAGFTIDSVEQPSGRRDSDKTGYVGDLDDDTVDEEGTPWCDKDLQLWERDKAAVVESLMNRLRSSGHGARIRDKHDRNVETPSQSKTEPAREAPDIVMSHELEMLLSWLDRHAHNNASISDEARRIFVDNMIPLLRKCDANAHNFVSFMLDIARLGDGKKPEFMKSYLRVSLKHLQKHAWGSLHLAILNTKGIFMDALISAPHQNPQETLKMCVECAQLIFPSQAAHISAGAKPQNSEYYFFIAYLLFRAGSEEGLRILLGKNGRYELPAGLDYEHYPPLFTEICQLLIGVLQNKDQDANKQVLLGKFTAEYFPTKQANSITLLGKGSNFYVLLLLSIIYPDYYAPCDADALHTKEDYLWYQIHIILAGSATSLSMSAANLCHNLTQEVNTIKANDGNVLERVFSYAYSLALVGGVMEAIRLFMSAVHDPNVQAVALVFLVYFENSGLLSADDLRYIASSLWNLEEATGKLEEIPYLTQLAFSRKRNVSPELKILIATILPQQKATACMKYVVSENFNEAVNTCFIGTATTRNGMLVIGPLLQKLIKLATRRSAAKLAILLMAQYSAHVGLWAAAFKCFYCTQDVENCVSVLEACCCYLYDNAEQSGATAVTGDDLCVYFSLVKSLSPGNKRLAELSRLFDCIKVSVLVKNGDYTGAVMDAKRNHIFDSVTHVLRNESHQIYFNALVDYIKALKNMVENGHQPGTLLTQPEAHNLVDLLESAYQNCNADKNRTVEAIHMLMTFITIVPPKPGQSVS</sequence>
<feature type="region of interest" description="Disordered" evidence="1">
    <location>
        <begin position="47"/>
        <end position="71"/>
    </location>
</feature>
<dbReference type="EMBL" id="BDSA01000001">
    <property type="protein sequence ID" value="GBE59082.1"/>
    <property type="molecule type" value="Genomic_DNA"/>
</dbReference>
<dbReference type="GeneID" id="39872852"/>
<dbReference type="Proteomes" id="UP000236319">
    <property type="component" value="Unassembled WGS sequence"/>
</dbReference>
<proteinExistence type="predicted"/>
<comment type="caution">
    <text evidence="2">The sequence shown here is derived from an EMBL/GenBank/DDBJ whole genome shotgun (WGS) entry which is preliminary data.</text>
</comment>